<evidence type="ECO:0000256" key="3">
    <source>
        <dbReference type="ARBA" id="ARBA00022801"/>
    </source>
</evidence>
<sequence length="645" mass="73860">METSFQHIGQQCFTSHFSGESHCFRMMPSNIYLEYYYVERFKLQEHSCLTMKIFALLVSSATVMMCNCIDNEPPIVRTHNGLVEGTQEHSEGGRVYFAFRGIPFAKPPVGERRFKPPERAENWTHIYLAKADAEHCLQKNYLYNDPKVEGSEDCLYLNVYTPEIRPSGGRDRSIQNLLSVMVFIHWGGFFCGYSDSKYLGPQYFMDKNVVIVTFNYRVGVLGFLSTNDDGSPGNYGLKDQVMALQWVQDNIDNFGGNKAKVTIFGQSAGAASVHYHMLSPLSRGLFRQGISESGSALNLWARPFPTNQGLIAAAQATILGCPDPKNTTAMVDCLRKVDANILVNSGDKFKTFSVDPLNVYGPSIEKKTVQNPQPFITQHPVEYIRNKQFHQGPWIVGINNEEGLLRTAALLRQSETRETLNRNFDSIMMNLMGLELSVKKEKIPEIWSQIKDFYLEGRNKINVSNFDGLNEFTDLYSDRAFSYSVYQAALFHNFQGHENIWFYNFNYSGQYSYAQVWAATTENIDGYYWGVSHSDELLYLFKTPALFPSLENTNDKKMITCMLNLWTNFAKTGDPTPGHGQRRWLKMSSPEISPTKNFRYLNIVGSHKENSTPRFEMREGLNRDRYSFWERLPLYENIPEIEQAV</sequence>
<dbReference type="EMBL" id="CAACVG010006545">
    <property type="protein sequence ID" value="VEN40516.1"/>
    <property type="molecule type" value="Genomic_DNA"/>
</dbReference>
<proteinExistence type="inferred from homology"/>
<evidence type="ECO:0000256" key="5">
    <source>
        <dbReference type="ARBA" id="ARBA00023180"/>
    </source>
</evidence>
<dbReference type="InterPro" id="IPR019819">
    <property type="entry name" value="Carboxylesterase_B_CS"/>
</dbReference>
<evidence type="ECO:0000313" key="9">
    <source>
        <dbReference type="Proteomes" id="UP000410492"/>
    </source>
</evidence>
<dbReference type="InterPro" id="IPR019826">
    <property type="entry name" value="Carboxylesterase_B_AS"/>
</dbReference>
<keyword evidence="2" id="KW-0719">Serine esterase</keyword>
<feature type="domain" description="Carboxylesterase type B" evidence="7">
    <location>
        <begin position="73"/>
        <end position="629"/>
    </location>
</feature>
<dbReference type="PROSITE" id="PS00122">
    <property type="entry name" value="CARBOXYLESTERASE_B_1"/>
    <property type="match status" value="1"/>
</dbReference>
<dbReference type="FunFam" id="3.40.50.1820:FF:000155">
    <property type="entry name" value="Carboxylic ester hydrolase"/>
    <property type="match status" value="1"/>
</dbReference>
<organism evidence="8 9">
    <name type="scientific">Callosobruchus maculatus</name>
    <name type="common">Southern cowpea weevil</name>
    <name type="synonym">Pulse bruchid</name>
    <dbReference type="NCBI Taxonomy" id="64391"/>
    <lineage>
        <taxon>Eukaryota</taxon>
        <taxon>Metazoa</taxon>
        <taxon>Ecdysozoa</taxon>
        <taxon>Arthropoda</taxon>
        <taxon>Hexapoda</taxon>
        <taxon>Insecta</taxon>
        <taxon>Pterygota</taxon>
        <taxon>Neoptera</taxon>
        <taxon>Endopterygota</taxon>
        <taxon>Coleoptera</taxon>
        <taxon>Polyphaga</taxon>
        <taxon>Cucujiformia</taxon>
        <taxon>Chrysomeloidea</taxon>
        <taxon>Chrysomelidae</taxon>
        <taxon>Bruchinae</taxon>
        <taxon>Bruchini</taxon>
        <taxon>Callosobruchus</taxon>
    </lineage>
</organism>
<dbReference type="Pfam" id="PF00135">
    <property type="entry name" value="COesterase"/>
    <property type="match status" value="1"/>
</dbReference>
<dbReference type="Gene3D" id="3.40.50.1820">
    <property type="entry name" value="alpha/beta hydrolase"/>
    <property type="match status" value="1"/>
</dbReference>
<dbReference type="InterPro" id="IPR029058">
    <property type="entry name" value="AB_hydrolase_fold"/>
</dbReference>
<evidence type="ECO:0000313" key="8">
    <source>
        <dbReference type="EMBL" id="VEN40516.1"/>
    </source>
</evidence>
<dbReference type="OrthoDB" id="19653at2759"/>
<dbReference type="SUPFAM" id="SSF53474">
    <property type="entry name" value="alpha/beta-Hydrolases"/>
    <property type="match status" value="1"/>
</dbReference>
<keyword evidence="4" id="KW-1015">Disulfide bond</keyword>
<dbReference type="EC" id="3.1.1.-" evidence="6"/>
<evidence type="ECO:0000256" key="2">
    <source>
        <dbReference type="ARBA" id="ARBA00022487"/>
    </source>
</evidence>
<name>A0A653BYX2_CALMS</name>
<accession>A0A653BYX2</accession>
<comment type="similarity">
    <text evidence="1 6">Belongs to the type-B carboxylesterase/lipase family.</text>
</comment>
<dbReference type="AlphaFoldDB" id="A0A653BYX2"/>
<dbReference type="InterPro" id="IPR050309">
    <property type="entry name" value="Type-B_Carboxylest/Lipase"/>
</dbReference>
<evidence type="ECO:0000256" key="6">
    <source>
        <dbReference type="RuleBase" id="RU361235"/>
    </source>
</evidence>
<dbReference type="GO" id="GO:0052689">
    <property type="term" value="F:carboxylic ester hydrolase activity"/>
    <property type="evidence" value="ECO:0007669"/>
    <property type="project" value="UniProtKB-KW"/>
</dbReference>
<evidence type="ECO:0000256" key="4">
    <source>
        <dbReference type="ARBA" id="ARBA00023157"/>
    </source>
</evidence>
<keyword evidence="3 6" id="KW-0378">Hydrolase</keyword>
<protein>
    <recommendedName>
        <fullName evidence="6">Carboxylic ester hydrolase</fullName>
        <ecNumber evidence="6">3.1.1.-</ecNumber>
    </recommendedName>
</protein>
<dbReference type="PANTHER" id="PTHR11559">
    <property type="entry name" value="CARBOXYLESTERASE"/>
    <property type="match status" value="1"/>
</dbReference>
<dbReference type="InterPro" id="IPR002018">
    <property type="entry name" value="CarbesteraseB"/>
</dbReference>
<evidence type="ECO:0000259" key="7">
    <source>
        <dbReference type="Pfam" id="PF00135"/>
    </source>
</evidence>
<reference evidence="8 9" key="1">
    <citation type="submission" date="2019-01" db="EMBL/GenBank/DDBJ databases">
        <authorList>
            <person name="Sayadi A."/>
        </authorList>
    </citation>
    <scope>NUCLEOTIDE SEQUENCE [LARGE SCALE GENOMIC DNA]</scope>
</reference>
<dbReference type="PROSITE" id="PS00941">
    <property type="entry name" value="CARBOXYLESTERASE_B_2"/>
    <property type="match status" value="1"/>
</dbReference>
<keyword evidence="9" id="KW-1185">Reference proteome</keyword>
<dbReference type="Proteomes" id="UP000410492">
    <property type="component" value="Unassembled WGS sequence"/>
</dbReference>
<keyword evidence="5" id="KW-0325">Glycoprotein</keyword>
<evidence type="ECO:0000256" key="1">
    <source>
        <dbReference type="ARBA" id="ARBA00005964"/>
    </source>
</evidence>
<gene>
    <name evidence="8" type="ORF">CALMAC_LOCUS4656</name>
</gene>